<keyword evidence="12" id="KW-1185">Reference proteome</keyword>
<feature type="domain" description="HYR" evidence="9">
    <location>
        <begin position="1111"/>
        <end position="1201"/>
    </location>
</feature>
<keyword evidence="6" id="KW-0572">Peptidoglycan-anchor</keyword>
<comment type="subcellular location">
    <subcellularLocation>
        <location evidence="1">Secreted</location>
        <location evidence="1">Cell wall</location>
        <topology evidence="1">Peptidoglycan-anchor</topology>
    </subcellularLocation>
</comment>
<evidence type="ECO:0000256" key="6">
    <source>
        <dbReference type="ARBA" id="ARBA00023088"/>
    </source>
</evidence>
<keyword evidence="5" id="KW-0677">Repeat</keyword>
<keyword evidence="2" id="KW-0134">Cell wall</keyword>
<feature type="compositionally biased region" description="Polar residues" evidence="7">
    <location>
        <begin position="1428"/>
        <end position="1439"/>
    </location>
</feature>
<dbReference type="PANTHER" id="PTHR24273">
    <property type="entry name" value="FI04643P-RELATED"/>
    <property type="match status" value="1"/>
</dbReference>
<feature type="compositionally biased region" description="Polar residues" evidence="7">
    <location>
        <begin position="2674"/>
        <end position="2685"/>
    </location>
</feature>
<name>A0ABX7HES0_9STAP</name>
<feature type="compositionally biased region" description="Polar residues" evidence="7">
    <location>
        <begin position="1606"/>
        <end position="1617"/>
    </location>
</feature>
<feature type="region of interest" description="Disordered" evidence="7">
    <location>
        <begin position="2024"/>
        <end position="2047"/>
    </location>
</feature>
<feature type="transmembrane region" description="Helical" evidence="8">
    <location>
        <begin position="3249"/>
        <end position="3266"/>
    </location>
</feature>
<feature type="compositionally biased region" description="Polar residues" evidence="7">
    <location>
        <begin position="1162"/>
        <end position="1172"/>
    </location>
</feature>
<protein>
    <submittedName>
        <fullName evidence="11">Ig domain-containing protein</fullName>
    </submittedName>
</protein>
<reference evidence="11 12" key="1">
    <citation type="submission" date="2021-02" db="EMBL/GenBank/DDBJ databases">
        <title>FDA dAtabase for Regulatory Grade micrObial Sequences (FDA-ARGOS): Supporting development and validation of Infectious Disease Dx tests.</title>
        <authorList>
            <person name="Sproer C."/>
            <person name="Gronow S."/>
            <person name="Severitt S."/>
            <person name="Schroder I."/>
            <person name="Tallon L."/>
            <person name="Sadzewicz L."/>
            <person name="Zhao X."/>
            <person name="Boylan J."/>
            <person name="Ott S."/>
            <person name="Bowen H."/>
            <person name="Vavikolanu K."/>
            <person name="Mehta A."/>
            <person name="Aluvathingal J."/>
            <person name="Nadendla S."/>
            <person name="Lowell S."/>
            <person name="Myers T."/>
            <person name="Yan Y."/>
            <person name="Sichtig H."/>
        </authorList>
    </citation>
    <scope>NUCLEOTIDE SEQUENCE [LARGE SCALE GENOMIC DNA]</scope>
    <source>
        <strain evidence="11 12">FDAARGOS_1207</strain>
    </source>
</reference>
<evidence type="ECO:0000256" key="4">
    <source>
        <dbReference type="ARBA" id="ARBA00022729"/>
    </source>
</evidence>
<evidence type="ECO:0000256" key="1">
    <source>
        <dbReference type="ARBA" id="ARBA00004168"/>
    </source>
</evidence>
<keyword evidence="8" id="KW-0812">Transmembrane</keyword>
<dbReference type="InterPro" id="IPR013783">
    <property type="entry name" value="Ig-like_fold"/>
</dbReference>
<dbReference type="SUPFAM" id="SSF49401">
    <property type="entry name" value="Bacterial adhesins"/>
    <property type="match status" value="2"/>
</dbReference>
<feature type="compositionally biased region" description="Polar residues" evidence="7">
    <location>
        <begin position="2853"/>
        <end position="2863"/>
    </location>
</feature>
<dbReference type="NCBIfam" id="TIGR01168">
    <property type="entry name" value="YSIRK_signal"/>
    <property type="match status" value="1"/>
</dbReference>
<dbReference type="SUPFAM" id="SSF49313">
    <property type="entry name" value="Cadherin-like"/>
    <property type="match status" value="28"/>
</dbReference>
<dbReference type="InterPro" id="IPR019931">
    <property type="entry name" value="LPXTG_anchor"/>
</dbReference>
<evidence type="ECO:0000256" key="7">
    <source>
        <dbReference type="SAM" id="MobiDB-lite"/>
    </source>
</evidence>
<feature type="compositionally biased region" description="Low complexity" evidence="7">
    <location>
        <begin position="361"/>
        <end position="371"/>
    </location>
</feature>
<feature type="compositionally biased region" description="Polar residues" evidence="7">
    <location>
        <begin position="60"/>
        <end position="69"/>
    </location>
</feature>
<feature type="compositionally biased region" description="Basic and acidic residues" evidence="7">
    <location>
        <begin position="3234"/>
        <end position="3245"/>
    </location>
</feature>
<dbReference type="Pfam" id="PF00746">
    <property type="entry name" value="Gram_pos_anchor"/>
    <property type="match status" value="1"/>
</dbReference>
<evidence type="ECO:0000313" key="11">
    <source>
        <dbReference type="EMBL" id="QRO85120.1"/>
    </source>
</evidence>
<feature type="compositionally biased region" description="Basic and acidic residues" evidence="7">
    <location>
        <begin position="237"/>
        <end position="325"/>
    </location>
</feature>
<feature type="domain" description="HYR" evidence="9">
    <location>
        <begin position="2891"/>
        <end position="2981"/>
    </location>
</feature>
<feature type="compositionally biased region" description="Polar residues" evidence="7">
    <location>
        <begin position="1250"/>
        <end position="1260"/>
    </location>
</feature>
<evidence type="ECO:0000256" key="2">
    <source>
        <dbReference type="ARBA" id="ARBA00022512"/>
    </source>
</evidence>
<feature type="region of interest" description="Disordered" evidence="7">
    <location>
        <begin position="2825"/>
        <end position="2863"/>
    </location>
</feature>
<feature type="compositionally biased region" description="Polar residues" evidence="7">
    <location>
        <begin position="167"/>
        <end position="204"/>
    </location>
</feature>
<keyword evidence="8" id="KW-0472">Membrane</keyword>
<feature type="compositionally biased region" description="Polar residues" evidence="7">
    <location>
        <begin position="3119"/>
        <end position="3129"/>
    </location>
</feature>
<feature type="compositionally biased region" description="Polar residues" evidence="7">
    <location>
        <begin position="3031"/>
        <end position="3041"/>
    </location>
</feature>
<feature type="region of interest" description="Disordered" evidence="7">
    <location>
        <begin position="3003"/>
        <end position="3041"/>
    </location>
</feature>
<dbReference type="Proteomes" id="UP000627155">
    <property type="component" value="Chromosome"/>
</dbReference>
<dbReference type="InterPro" id="IPR003410">
    <property type="entry name" value="HYR_dom"/>
</dbReference>
<evidence type="ECO:0000259" key="9">
    <source>
        <dbReference type="PROSITE" id="PS50825"/>
    </source>
</evidence>
<feature type="region of interest" description="Disordered" evidence="7">
    <location>
        <begin position="2915"/>
        <end position="2937"/>
    </location>
</feature>
<keyword evidence="8" id="KW-1133">Transmembrane helix</keyword>
<evidence type="ECO:0000256" key="5">
    <source>
        <dbReference type="ARBA" id="ARBA00022737"/>
    </source>
</evidence>
<sequence length="3276" mass="347417">MFKNNRYSIRKFSVGTGSVIIGAMLYLSTPNIVNAEESNALKEESQSTETTTNTDSNKNIETSNETEVPNSVEIPTEESTENLPTEEKTNDSTETAEDSTTEENTSDSNASGDNTTAEPKEQSDFTIEQIDNQTVNSEDAINPIRINVEGSENNTNEVRGLPDGLTYDSNTDTISGTPNTPGNYMITVTSKNDSGVQKESTFTINVEEAEKPSTEEPQTNDDSKSTEEDTTEVPTSDEQKSDGNSKSEDPKEDKSDTTEEPKSTEEDTTEEPKTDDKKSSEDSKEADADQLKNPSEEQKSDKDSIKEQPKADDKNSSKEDAKTDENSTNEDSNENKKDTTEKPKSTEEDTIEEPSTGEPLNNNNQSDNVGNGLSTGDSENDNKIDPNVDATDLKTTKPLTDKEKEDIDQKSKNKSKTDKNLKALSASSSKVEKEATKADGSPLGGDDVNSKIKSSNVKFQDGTWKKGAAFEIGFDISIPNDVKRNDYFTVHIPKEINPTSADRDNGILLGNDANSIYAKGTYNRSDNSFTFKFTDNVEKYKNNSAHVDFLGLINFKEATKTDNYNLNLKIGDSEYNATRKIEYSTDARNLDLYQDSSVQEKVDDHNPYNTTYTVNGKARTLNNAKVKITPYNGTKKNPDVISQFNKDITKVQILKVTDRNTLNQSGSDKNVAYVDVSSSHNIIFNSDGTISIDLGNTNSTYLIVVNSETSKPFVPETFIEGTIQLSASNAATGSSQSKIGKSKPSSNNSSGVIVDDTTPPVVDKVNNQTTEVNSAIDPIVINANDNSGETVRNDVYGLPDGVTYNSETNTISGTPTKAGTYEVTVISSDKVYNEIETTFTITVEDTTAPTVDPIEDQTTEVNTPITDVTLNGKDNSGDAVTHNVTGLPDGVTYNEETNTISGTPTKAGNYNVIVITSDDAGNETESTFTITVEDTTAPDVDPVEDQTTEVNTPIKDVTLNGQDNSGQPVTHEVNGLPEGVTYDPETNTISGTPTTVGSYDVTVISTDESGNTTETTFTITVEDTTAPDVDPVEDQTTEVNTPIKDVTLNGKDNSGKPVTHGVNGLPEGVTYDPETNTISGTPTMIGSYDVTVISTDESGNTTETTFTITVEDTLPPTVDPIEDQTTEVNTPIKDVTLNGKDNSGKPVTHEVSGLPEGVTYDPETNTISGTPTMVGSYEVTVVSTDESGNTTETTFTITVEDTTAPDVDPVEDQTTEVNTPIKDVTLNGKDNSGKPVTHEVSGLPEGVTYNPETNTISGTPTKAGNYNVIVITSDDAGNETESTFTITVEDTTAPDVDPVEDQTTEVNTPIKDVTLNGKDNSGQPVTHEVSGLPEGVTYNPETNTISGTPTTVGSYNVTVVSTDESGNTTETSFTITVEDTTAPDVDPVEDQTTEVNTPIKDVTLNGKDNSGKPVTHEVSGLPEGVTYNPETNTISGTPTTVGSYDVTVISTDESGNTTETSFTITVEDTTAPDVDPVEDQTTEVNTPIKDVTLNGKDNSGQPVTHEVSGLPEGVTYDPETNTISGTPTMVGSYNVTVVSTDESGNTTETSFTITVEDTTAPDVDPVEDQTTEVNTPIKDVTLNGKDNSGKPVTHEVSGLPEGVTYNPETNTISGTPTTVGSYDVTVISTDESGNTTETSFTITVEDTTAPDVDPVEDQTTEVNTPIKDVTLNGKDNSGQPVTHEVSGLPEGVTYDPETNTISGTPTMVGSYNVTVVSTDESGNTTETSFTITVEDTTAPDVDPVEDQTTEVNTPIKDVTLNGQDNSGQPVTHEVNGLPEGVTYDPETNTISGTPTTVGSYDVTVISTDESGNTTETTFTITVEDTLPPTVDPIEDQTTEVNTPIKDVTLNGKDNSGKPVTHEVSGLPEGVTYDPETNTISGTPTKAGNYNVIVITSDDAGNETESTFTITVEDTTAPDVDPVEDQTTEVNTPIKDVTLNGQDNSGQPVTHEVNGLPEGVTYDPETNTISGTPTTVGSYDVTVISTDESGNTTETTFTITVEDTTAPDVDPVEDQTTEVNTPIKDVTLNGKDNSGKPVTHEVSGLPEGVTYDPETNTISGTPTKAGNYNVIVITSDDAGNETESTFTITVEDTTAPDVDPVEDQTTEVNTPIKDVTLNGQDNSGQPVTHEVNGLPEGVTYDPETNTISGTPTTVGSYDVTVISTDESGNTTETTFTITVEDTTAPDVDPVEDQTTEVNTPIKDVTLNGKDNSGKPVTHEVSGLPEGVTYDPETNTISGTPTKAGNYNVIVITSDDAGNETESTFTITVEDTTAPDVDPVEDQTTEVNTPIKDVTLNGQDNSGQPVTHEVNGLPEGVTYDPETNTISGTPTTVGSYDVTVISTDESGNTTETTFTITVEDTTAPDVDPVEDQTTEVNTPIKDVTLNGKDNSGKPVTHEVSGLPEGVTYDPETNTISGTPTKAGNYNVIVITSDDAGNETESTFTITVEDTTAPDVDPVEDQTTEVNTPIKDVTLNGQDNSGQPVTHEVNGLPEGVTYDPETNTISGTPTTVGSYDVTVISTDESGNTTETTFTITVEDTTAPDVDPVEDQTTEVNTPIKDVTLNGKDNSGQPVTHEVSGLPEGVTYDPETNTISGTPTTVGSYNVTVVSTDESGNTTETSFTITVEDTTAPDVDPVEDQTTEVNTPIKDVTLNGKDNSGKPVTHEVSGLPEGVTYNPETNTISGTPTTVGSYDVTVISTDESGNTTETSFTITVEDTTAPDVDPVEDQTTEVNTPIKDVTLNGKDNSGQPVTHEVSGLPEGVTYDPETNTISGTPTMVGSYNVTVVSTDESGNTTETSFTITVEDTTAPDVDPVEDQTTEVNTPIKDVTLNGKDNSGKPVTHEVSGLPEGVTYDPETNTISGTPTMVGSYEVTVVSTDESGNTTETTFTITVEDTLPPTVDPIEDQTTEVNTPIKDVTLNGQDNSGKPVTHGVNGLPEGVTYDPETNTISGTPTMVGSYNVTVVSTDESGNTTETTFTITVEDTTAPDVDPVEDQTTEVNTPIKDVTLNGKDNSGKPVTHEVSGLPEGVTYDPETNTISGTPTMVGSYEVTVVSTDESGNTTETTFTITVEDTLPPTVDPIEDQTTEVNTPIKDVTLNGKDNSGQPVTHEVNGLPEGVTYNPETNTISGTPTKPGEYTVTVVTRDSEGNETTTKFVIIVKDDSSNDGNNPGDDEDDDNSGDNGDDSSNDGNDNSGDNGDDSTNGGNDNSGDNGDDSTNGGNDNSGDNGNNSSNDGNDSKELPDTGEQDKNLTLFASVIALFGGILTFRRKKKDSKTDK</sequence>
<feature type="region of interest" description="Disordered" evidence="7">
    <location>
        <begin position="1668"/>
        <end position="1694"/>
    </location>
</feature>
<feature type="compositionally biased region" description="Low complexity" evidence="7">
    <location>
        <begin position="47"/>
        <end position="59"/>
    </location>
</feature>
<dbReference type="InterPro" id="IPR006644">
    <property type="entry name" value="Cadg"/>
</dbReference>
<dbReference type="PROSITE" id="PS50825">
    <property type="entry name" value="HYR"/>
    <property type="match status" value="2"/>
</dbReference>
<dbReference type="InterPro" id="IPR017868">
    <property type="entry name" value="Filamin/ABP280_repeat-like"/>
</dbReference>
<feature type="region of interest" description="Disordered" evidence="7">
    <location>
        <begin position="38"/>
        <end position="448"/>
    </location>
</feature>
<feature type="region of interest" description="Disordered" evidence="7">
    <location>
        <begin position="1579"/>
        <end position="1617"/>
    </location>
</feature>
<dbReference type="PROSITE" id="PS50194">
    <property type="entry name" value="FILAMIN_REPEAT"/>
    <property type="match status" value="1"/>
</dbReference>
<dbReference type="EMBL" id="CP069486">
    <property type="protein sequence ID" value="QRO85120.1"/>
    <property type="molecule type" value="Genomic_DNA"/>
</dbReference>
<accession>A0ABX7HES0</accession>
<dbReference type="InterPro" id="IPR015919">
    <property type="entry name" value="Cadherin-like_sf"/>
</dbReference>
<feature type="region of interest" description="Disordered" evidence="7">
    <location>
        <begin position="1045"/>
        <end position="1072"/>
    </location>
</feature>
<feature type="compositionally biased region" description="Basic and acidic residues" evidence="7">
    <location>
        <begin position="380"/>
        <end position="421"/>
    </location>
</feature>
<dbReference type="NCBIfam" id="TIGR01167">
    <property type="entry name" value="LPXTG_anchor"/>
    <property type="match status" value="1"/>
</dbReference>
<feature type="region of interest" description="Disordered" evidence="7">
    <location>
        <begin position="1490"/>
        <end position="1514"/>
    </location>
</feature>
<proteinExistence type="predicted"/>
<feature type="compositionally biased region" description="Basic and acidic residues" evidence="7">
    <location>
        <begin position="333"/>
        <end position="347"/>
    </location>
</feature>
<keyword evidence="4" id="KW-0732">Signal</keyword>
<feature type="region of interest" description="Disordered" evidence="7">
    <location>
        <begin position="3156"/>
        <end position="3245"/>
    </location>
</feature>
<organism evidence="11 12">
    <name type="scientific">Mammaliicoccus vitulinus</name>
    <dbReference type="NCBI Taxonomy" id="71237"/>
    <lineage>
        <taxon>Bacteria</taxon>
        <taxon>Bacillati</taxon>
        <taxon>Bacillota</taxon>
        <taxon>Bacilli</taxon>
        <taxon>Bacillales</taxon>
        <taxon>Staphylococcaceae</taxon>
        <taxon>Mammaliicoccus</taxon>
    </lineage>
</organism>
<dbReference type="InterPro" id="IPR008966">
    <property type="entry name" value="Adhesion_dom_sf"/>
</dbReference>
<feature type="region of interest" description="Disordered" evidence="7">
    <location>
        <begin position="2380"/>
        <end position="2403"/>
    </location>
</feature>
<feature type="region of interest" description="Disordered" evidence="7">
    <location>
        <begin position="1846"/>
        <end position="1874"/>
    </location>
</feature>
<feature type="compositionally biased region" description="Low complexity" evidence="7">
    <location>
        <begin position="3186"/>
        <end position="3233"/>
    </location>
</feature>
<feature type="region of interest" description="Disordered" evidence="7">
    <location>
        <begin position="3092"/>
        <end position="3135"/>
    </location>
</feature>
<feature type="region of interest" description="Disordered" evidence="7">
    <location>
        <begin position="1223"/>
        <end position="1260"/>
    </location>
</feature>
<feature type="region of interest" description="Disordered" evidence="7">
    <location>
        <begin position="1134"/>
        <end position="1172"/>
    </location>
</feature>
<feature type="region of interest" description="Disordered" evidence="7">
    <location>
        <begin position="1312"/>
        <end position="1337"/>
    </location>
</feature>
<dbReference type="PANTHER" id="PTHR24273:SF32">
    <property type="entry name" value="HYALIN"/>
    <property type="match status" value="1"/>
</dbReference>
<feature type="compositionally biased region" description="Acidic residues" evidence="7">
    <location>
        <begin position="94"/>
        <end position="105"/>
    </location>
</feature>
<feature type="compositionally biased region" description="Acidic residues" evidence="7">
    <location>
        <begin position="3169"/>
        <end position="3185"/>
    </location>
</feature>
<feature type="region of interest" description="Disordered" evidence="7">
    <location>
        <begin position="1401"/>
        <end position="1439"/>
    </location>
</feature>
<gene>
    <name evidence="11" type="ORF">I6J37_13245</name>
</gene>
<dbReference type="RefSeq" id="WP_204107833.1">
    <property type="nucleotide sequence ID" value="NZ_CP069486.1"/>
</dbReference>
<feature type="region of interest" description="Disordered" evidence="7">
    <location>
        <begin position="730"/>
        <end position="762"/>
    </location>
</feature>
<feature type="region of interest" description="Disordered" evidence="7">
    <location>
        <begin position="2737"/>
        <end position="2761"/>
    </location>
</feature>
<evidence type="ECO:0000256" key="8">
    <source>
        <dbReference type="SAM" id="Phobius"/>
    </source>
</evidence>
<feature type="domain" description="Gram-positive cocci surface proteins LPxTG" evidence="10">
    <location>
        <begin position="3239"/>
        <end position="3276"/>
    </location>
</feature>
<evidence type="ECO:0000313" key="12">
    <source>
        <dbReference type="Proteomes" id="UP000627155"/>
    </source>
</evidence>
<evidence type="ECO:0000259" key="10">
    <source>
        <dbReference type="PROSITE" id="PS50847"/>
    </source>
</evidence>
<feature type="region of interest" description="Disordered" evidence="7">
    <location>
        <begin position="2647"/>
        <end position="2685"/>
    </location>
</feature>
<feature type="compositionally biased region" description="Low complexity" evidence="7">
    <location>
        <begin position="737"/>
        <end position="762"/>
    </location>
</feature>
<feature type="compositionally biased region" description="Polar residues" evidence="7">
    <location>
        <begin position="124"/>
        <end position="139"/>
    </location>
</feature>
<dbReference type="Pfam" id="PF05345">
    <property type="entry name" value="He_PIG"/>
    <property type="match status" value="28"/>
</dbReference>
<dbReference type="SMART" id="SM00736">
    <property type="entry name" value="CADG"/>
    <property type="match status" value="20"/>
</dbReference>
<keyword evidence="3" id="KW-0964">Secreted</keyword>
<dbReference type="InterPro" id="IPR005877">
    <property type="entry name" value="YSIRK_signal_dom"/>
</dbReference>
<evidence type="ECO:0000256" key="3">
    <source>
        <dbReference type="ARBA" id="ARBA00022525"/>
    </source>
</evidence>
<dbReference type="Pfam" id="PF04650">
    <property type="entry name" value="YSIRK_signal"/>
    <property type="match status" value="1"/>
</dbReference>
<dbReference type="Gene3D" id="2.60.40.10">
    <property type="entry name" value="Immunoglobulins"/>
    <property type="match status" value="28"/>
</dbReference>
<dbReference type="PROSITE" id="PS50847">
    <property type="entry name" value="GRAM_POS_ANCHORING"/>
    <property type="match status" value="1"/>
</dbReference>